<dbReference type="EMBL" id="CAJVPY010058555">
    <property type="protein sequence ID" value="CAG8819884.1"/>
    <property type="molecule type" value="Genomic_DNA"/>
</dbReference>
<evidence type="ECO:0000313" key="2">
    <source>
        <dbReference type="EMBL" id="CAG8819884.1"/>
    </source>
</evidence>
<feature type="non-terminal residue" evidence="2">
    <location>
        <position position="1"/>
    </location>
</feature>
<organism evidence="2 3">
    <name type="scientific">Dentiscutata erythropus</name>
    <dbReference type="NCBI Taxonomy" id="1348616"/>
    <lineage>
        <taxon>Eukaryota</taxon>
        <taxon>Fungi</taxon>
        <taxon>Fungi incertae sedis</taxon>
        <taxon>Mucoromycota</taxon>
        <taxon>Glomeromycotina</taxon>
        <taxon>Glomeromycetes</taxon>
        <taxon>Diversisporales</taxon>
        <taxon>Gigasporaceae</taxon>
        <taxon>Dentiscutata</taxon>
    </lineage>
</organism>
<gene>
    <name evidence="2" type="ORF">DERYTH_LOCUS26855</name>
</gene>
<accession>A0A9N9KDA0</accession>
<keyword evidence="3" id="KW-1185">Reference proteome</keyword>
<name>A0A9N9KDA0_9GLOM</name>
<reference evidence="2" key="1">
    <citation type="submission" date="2021-06" db="EMBL/GenBank/DDBJ databases">
        <authorList>
            <person name="Kallberg Y."/>
            <person name="Tangrot J."/>
            <person name="Rosling A."/>
        </authorList>
    </citation>
    <scope>NUCLEOTIDE SEQUENCE</scope>
    <source>
        <strain evidence="2">MA453B</strain>
    </source>
</reference>
<proteinExistence type="predicted"/>
<dbReference type="OrthoDB" id="10606057at2759"/>
<feature type="non-terminal residue" evidence="2">
    <location>
        <position position="84"/>
    </location>
</feature>
<comment type="caution">
    <text evidence="2">The sequence shown here is derived from an EMBL/GenBank/DDBJ whole genome shotgun (WGS) entry which is preliminary data.</text>
</comment>
<dbReference type="Proteomes" id="UP000789405">
    <property type="component" value="Unassembled WGS sequence"/>
</dbReference>
<evidence type="ECO:0000256" key="1">
    <source>
        <dbReference type="SAM" id="MobiDB-lite"/>
    </source>
</evidence>
<sequence>RNLHLHNAKIDYTSLRKSYLLIRCGSEIKEEIRTESSAMHETTTSAEQQPTISSAEQQTTTYKRVTTVFHKRGTANNSLLQAKL</sequence>
<feature type="region of interest" description="Disordered" evidence="1">
    <location>
        <begin position="34"/>
        <end position="59"/>
    </location>
</feature>
<protein>
    <submittedName>
        <fullName evidence="2">27850_t:CDS:1</fullName>
    </submittedName>
</protein>
<dbReference type="AlphaFoldDB" id="A0A9N9KDA0"/>
<evidence type="ECO:0000313" key="3">
    <source>
        <dbReference type="Proteomes" id="UP000789405"/>
    </source>
</evidence>
<feature type="compositionally biased region" description="Polar residues" evidence="1">
    <location>
        <begin position="35"/>
        <end position="59"/>
    </location>
</feature>